<dbReference type="OrthoDB" id="9802919at2"/>
<dbReference type="Proteomes" id="UP000286773">
    <property type="component" value="Unassembled WGS sequence"/>
</dbReference>
<dbReference type="CDD" id="cd06530">
    <property type="entry name" value="S26_SPase_I"/>
    <property type="match status" value="1"/>
</dbReference>
<feature type="active site" evidence="3">
    <location>
        <position position="31"/>
    </location>
</feature>
<protein>
    <recommendedName>
        <fullName evidence="4">Signal peptidase I</fullName>
        <ecNumber evidence="4">3.4.21.89</ecNumber>
    </recommendedName>
</protein>
<dbReference type="NCBIfam" id="TIGR02227">
    <property type="entry name" value="sigpep_I_bact"/>
    <property type="match status" value="1"/>
</dbReference>
<keyword evidence="7" id="KW-1185">Reference proteome</keyword>
<dbReference type="AlphaFoldDB" id="A0A430AM09"/>
<dbReference type="PANTHER" id="PTHR43390:SF1">
    <property type="entry name" value="CHLOROPLAST PROCESSING PEPTIDASE"/>
    <property type="match status" value="1"/>
</dbReference>
<comment type="subcellular location">
    <subcellularLocation>
        <location evidence="1">Cell membrane</location>
        <topology evidence="1">Single-pass type II membrane protein</topology>
    </subcellularLocation>
    <subcellularLocation>
        <location evidence="4">Membrane</location>
        <topology evidence="4">Single-pass type II membrane protein</topology>
    </subcellularLocation>
</comment>
<evidence type="ECO:0000256" key="2">
    <source>
        <dbReference type="ARBA" id="ARBA00009370"/>
    </source>
</evidence>
<gene>
    <name evidence="6" type="ORF">CBF27_13790</name>
</gene>
<dbReference type="InterPro" id="IPR019533">
    <property type="entry name" value="Peptidase_S26"/>
</dbReference>
<organism evidence="6 7">
    <name type="scientific">Vagococcus acidifermentans</name>
    <dbReference type="NCBI Taxonomy" id="564710"/>
    <lineage>
        <taxon>Bacteria</taxon>
        <taxon>Bacillati</taxon>
        <taxon>Bacillota</taxon>
        <taxon>Bacilli</taxon>
        <taxon>Lactobacillales</taxon>
        <taxon>Enterococcaceae</taxon>
        <taxon>Vagococcus</taxon>
    </lineage>
</organism>
<keyword evidence="4" id="KW-0378">Hydrolase</keyword>
<dbReference type="InterPro" id="IPR036286">
    <property type="entry name" value="LexA/Signal_pep-like_sf"/>
</dbReference>
<name>A0A430AM09_9ENTE</name>
<dbReference type="PANTHER" id="PTHR43390">
    <property type="entry name" value="SIGNAL PEPTIDASE I"/>
    <property type="match status" value="1"/>
</dbReference>
<dbReference type="EC" id="3.4.21.89" evidence="4"/>
<dbReference type="GO" id="GO:0004252">
    <property type="term" value="F:serine-type endopeptidase activity"/>
    <property type="evidence" value="ECO:0007669"/>
    <property type="project" value="InterPro"/>
</dbReference>
<feature type="domain" description="Peptidase S26" evidence="5">
    <location>
        <begin position="2"/>
        <end position="78"/>
    </location>
</feature>
<evidence type="ECO:0000259" key="5">
    <source>
        <dbReference type="Pfam" id="PF10502"/>
    </source>
</evidence>
<dbReference type="GO" id="GO:0009003">
    <property type="term" value="F:signal peptidase activity"/>
    <property type="evidence" value="ECO:0007669"/>
    <property type="project" value="UniProtKB-EC"/>
</dbReference>
<evidence type="ECO:0000313" key="6">
    <source>
        <dbReference type="EMBL" id="RSU08973.1"/>
    </source>
</evidence>
<feature type="active site" evidence="3">
    <location>
        <position position="74"/>
    </location>
</feature>
<evidence type="ECO:0000256" key="1">
    <source>
        <dbReference type="ARBA" id="ARBA00004401"/>
    </source>
</evidence>
<dbReference type="InterPro" id="IPR000223">
    <property type="entry name" value="Pept_S26A_signal_pept_1"/>
</dbReference>
<evidence type="ECO:0000256" key="4">
    <source>
        <dbReference type="RuleBase" id="RU362042"/>
    </source>
</evidence>
<comment type="caution">
    <text evidence="6">The sequence shown here is derived from an EMBL/GenBank/DDBJ whole genome shotgun (WGS) entry which is preliminary data.</text>
</comment>
<dbReference type="GO" id="GO:0006465">
    <property type="term" value="P:signal peptide processing"/>
    <property type="evidence" value="ECO:0007669"/>
    <property type="project" value="InterPro"/>
</dbReference>
<dbReference type="GO" id="GO:0005886">
    <property type="term" value="C:plasma membrane"/>
    <property type="evidence" value="ECO:0007669"/>
    <property type="project" value="UniProtKB-SubCell"/>
</dbReference>
<evidence type="ECO:0000256" key="3">
    <source>
        <dbReference type="PIRSR" id="PIRSR600223-1"/>
    </source>
</evidence>
<accession>A0A430AM09</accession>
<evidence type="ECO:0000313" key="7">
    <source>
        <dbReference type="Proteomes" id="UP000286773"/>
    </source>
</evidence>
<comment type="catalytic activity">
    <reaction evidence="4">
        <text>Cleavage of hydrophobic, N-terminal signal or leader sequences from secreted and periplasmic proteins.</text>
        <dbReference type="EC" id="3.4.21.89"/>
    </reaction>
</comment>
<dbReference type="Pfam" id="PF10502">
    <property type="entry name" value="Peptidase_S26"/>
    <property type="match status" value="1"/>
</dbReference>
<dbReference type="RefSeq" id="WP_126815288.1">
    <property type="nucleotide sequence ID" value="NZ_NGKC01000026.1"/>
</dbReference>
<reference evidence="6 7" key="1">
    <citation type="submission" date="2017-05" db="EMBL/GenBank/DDBJ databases">
        <title>Vagococcus spp. assemblies.</title>
        <authorList>
            <person name="Gulvik C.A."/>
        </authorList>
    </citation>
    <scope>NUCLEOTIDE SEQUENCE [LARGE SCALE GENOMIC DNA]</scope>
    <source>
        <strain evidence="6 7">LMG 24798</strain>
    </source>
</reference>
<proteinExistence type="inferred from homology"/>
<sequence length="78" mass="8421">MSWVGTLLSALIIALLLKAFILNSTIVEGISMMPNLHNGDKLISNKVVLFFIETARGDIVVFASPVAEGGDYMKRVIG</sequence>
<dbReference type="EMBL" id="NGKC01000026">
    <property type="protein sequence ID" value="RSU08973.1"/>
    <property type="molecule type" value="Genomic_DNA"/>
</dbReference>
<dbReference type="Gene3D" id="2.10.109.10">
    <property type="entry name" value="Umud Fragment, subunit A"/>
    <property type="match status" value="1"/>
</dbReference>
<keyword evidence="4" id="KW-0645">Protease</keyword>
<comment type="similarity">
    <text evidence="2 4">Belongs to the peptidase S26 family.</text>
</comment>
<dbReference type="SUPFAM" id="SSF51306">
    <property type="entry name" value="LexA/Signal peptidase"/>
    <property type="match status" value="1"/>
</dbReference>